<evidence type="ECO:0000313" key="1">
    <source>
        <dbReference type="EMBL" id="EHP44177.1"/>
    </source>
</evidence>
<reference evidence="1 2" key="1">
    <citation type="journal article" date="2012" name="J. Bacteriol.">
        <title>De Novo Genome Project of Cupriavidus basilensis OR16.</title>
        <authorList>
            <person name="Cserhati M."/>
            <person name="Kriszt B."/>
            <person name="Szoboszlay S."/>
            <person name="Toth A."/>
            <person name="Szabo I."/>
            <person name="Tancsics A."/>
            <person name="Nagy I."/>
            <person name="Horvath B."/>
            <person name="Nagy I."/>
            <person name="Kukolya J."/>
        </authorList>
    </citation>
    <scope>NUCLEOTIDE SEQUENCE [LARGE SCALE GENOMIC DNA]</scope>
    <source>
        <strain evidence="1 2">OR16</strain>
    </source>
</reference>
<dbReference type="RefSeq" id="WP_006156673.1">
    <property type="nucleotide sequence ID" value="NZ_AHJE01000012.1"/>
</dbReference>
<dbReference type="EMBL" id="AHJE01000012">
    <property type="protein sequence ID" value="EHP44177.1"/>
    <property type="molecule type" value="Genomic_DNA"/>
</dbReference>
<dbReference type="Proteomes" id="UP000005808">
    <property type="component" value="Unassembled WGS sequence"/>
</dbReference>
<sequence>MSTHLYTTTYRGRQAQVLMGWDRPLQCHTLVVRYTDQVERPIYCHREDPKVSRYTDFLYYVRRLTTLGIKLPRTMLRELALDALRNAGDREVTYDPAGRIVSDVEHRHAA</sequence>
<protein>
    <submittedName>
        <fullName evidence="1">Uncharacterized protein</fullName>
    </submittedName>
</protein>
<proteinExistence type="predicted"/>
<gene>
    <name evidence="1" type="ORF">OR16_04337</name>
</gene>
<dbReference type="PATRIC" id="fig|1127483.3.peg.865"/>
<name>H1RZW1_9BURK</name>
<accession>H1RZW1</accession>
<comment type="caution">
    <text evidence="1">The sequence shown here is derived from an EMBL/GenBank/DDBJ whole genome shotgun (WGS) entry which is preliminary data.</text>
</comment>
<dbReference type="AlphaFoldDB" id="H1RZW1"/>
<dbReference type="OrthoDB" id="6892979at2"/>
<organism evidence="1 2">
    <name type="scientific">Cupriavidus basilensis OR16</name>
    <dbReference type="NCBI Taxonomy" id="1127483"/>
    <lineage>
        <taxon>Bacteria</taxon>
        <taxon>Pseudomonadati</taxon>
        <taxon>Pseudomonadota</taxon>
        <taxon>Betaproteobacteria</taxon>
        <taxon>Burkholderiales</taxon>
        <taxon>Burkholderiaceae</taxon>
        <taxon>Cupriavidus</taxon>
    </lineage>
</organism>
<evidence type="ECO:0000313" key="2">
    <source>
        <dbReference type="Proteomes" id="UP000005808"/>
    </source>
</evidence>